<proteinExistence type="predicted"/>
<dbReference type="EMBL" id="MBTG01000001">
    <property type="protein sequence ID" value="OPH61825.1"/>
    <property type="molecule type" value="Genomic_DNA"/>
</dbReference>
<protein>
    <submittedName>
        <fullName evidence="1">Uncharacterized protein</fullName>
    </submittedName>
</protein>
<evidence type="ECO:0000313" key="1">
    <source>
        <dbReference type="EMBL" id="OPH61825.1"/>
    </source>
</evidence>
<gene>
    <name evidence="1" type="ORF">BC351_00875</name>
</gene>
<dbReference type="Proteomes" id="UP000190626">
    <property type="component" value="Unassembled WGS sequence"/>
</dbReference>
<keyword evidence="2" id="KW-1185">Reference proteome</keyword>
<dbReference type="OrthoDB" id="2082325at2"/>
<organism evidence="1 2">
    <name type="scientific">Paenibacillus ferrarius</name>
    <dbReference type="NCBI Taxonomy" id="1469647"/>
    <lineage>
        <taxon>Bacteria</taxon>
        <taxon>Bacillati</taxon>
        <taxon>Bacillota</taxon>
        <taxon>Bacilli</taxon>
        <taxon>Bacillales</taxon>
        <taxon>Paenibacillaceae</taxon>
        <taxon>Paenibacillus</taxon>
    </lineage>
</organism>
<comment type="caution">
    <text evidence="1">The sequence shown here is derived from an EMBL/GenBank/DDBJ whole genome shotgun (WGS) entry which is preliminary data.</text>
</comment>
<sequence>MNGETFELNDTVVCDFDKIAVDSEMFYKERMWKEHLENGTKRITILSENNVRSIIKPNRIDSKIEIYYNYGSATFFMGDPTGSTSEKPQIKYIETYSERPNVTVIDATPLTAEQLQEHFGIKIISYSFSPPIKNTFK</sequence>
<name>A0A1V4HTC4_9BACL</name>
<dbReference type="STRING" id="1469647.BC351_00875"/>
<dbReference type="RefSeq" id="WP_144028223.1">
    <property type="nucleotide sequence ID" value="NZ_MBTG01000001.1"/>
</dbReference>
<reference evidence="2" key="1">
    <citation type="submission" date="2016-07" db="EMBL/GenBank/DDBJ databases">
        <authorList>
            <person name="Florea S."/>
            <person name="Webb J.S."/>
            <person name="Jaromczyk J."/>
            <person name="Schardl C.L."/>
        </authorList>
    </citation>
    <scope>NUCLEOTIDE SEQUENCE [LARGE SCALE GENOMIC DNA]</scope>
    <source>
        <strain evidence="2">CY1</strain>
    </source>
</reference>
<dbReference type="AlphaFoldDB" id="A0A1V4HTC4"/>
<evidence type="ECO:0000313" key="2">
    <source>
        <dbReference type="Proteomes" id="UP000190626"/>
    </source>
</evidence>
<accession>A0A1V4HTC4</accession>